<evidence type="ECO:0000313" key="3">
    <source>
        <dbReference type="EMBL" id="KAK2556273.1"/>
    </source>
</evidence>
<reference evidence="3" key="2">
    <citation type="journal article" date="2023" name="Science">
        <title>Genomic signatures of disease resistance in endangered staghorn corals.</title>
        <authorList>
            <person name="Vollmer S.V."/>
            <person name="Selwyn J.D."/>
            <person name="Despard B.A."/>
            <person name="Roesel C.L."/>
        </authorList>
    </citation>
    <scope>NUCLEOTIDE SEQUENCE</scope>
    <source>
        <strain evidence="3">K2</strain>
    </source>
</reference>
<keyword evidence="1" id="KW-0175">Coiled coil</keyword>
<organism evidence="3 4">
    <name type="scientific">Acropora cervicornis</name>
    <name type="common">Staghorn coral</name>
    <dbReference type="NCBI Taxonomy" id="6130"/>
    <lineage>
        <taxon>Eukaryota</taxon>
        <taxon>Metazoa</taxon>
        <taxon>Cnidaria</taxon>
        <taxon>Anthozoa</taxon>
        <taxon>Hexacorallia</taxon>
        <taxon>Scleractinia</taxon>
        <taxon>Astrocoeniina</taxon>
        <taxon>Acroporidae</taxon>
        <taxon>Acropora</taxon>
    </lineage>
</organism>
<feature type="domain" description="SAM" evidence="2">
    <location>
        <begin position="1"/>
        <end position="45"/>
    </location>
</feature>
<feature type="coiled-coil region" evidence="1">
    <location>
        <begin position="127"/>
        <end position="154"/>
    </location>
</feature>
<keyword evidence="4" id="KW-1185">Reference proteome</keyword>
<proteinExistence type="predicted"/>
<dbReference type="Proteomes" id="UP001249851">
    <property type="component" value="Unassembled WGS sequence"/>
</dbReference>
<gene>
    <name evidence="3" type="ORF">P5673_021907</name>
</gene>
<dbReference type="AlphaFoldDB" id="A0AAD9Q7W2"/>
<name>A0AAD9Q7W2_ACRCE</name>
<evidence type="ECO:0000313" key="4">
    <source>
        <dbReference type="Proteomes" id="UP001249851"/>
    </source>
</evidence>
<dbReference type="PROSITE" id="PS50105">
    <property type="entry name" value="SAM_DOMAIN"/>
    <property type="match status" value="1"/>
</dbReference>
<feature type="non-terminal residue" evidence="3">
    <location>
        <position position="1"/>
    </location>
</feature>
<protein>
    <recommendedName>
        <fullName evidence="2">SAM domain-containing protein</fullName>
    </recommendedName>
</protein>
<accession>A0AAD9Q7W2</accession>
<dbReference type="InterPro" id="IPR001660">
    <property type="entry name" value="SAM"/>
</dbReference>
<evidence type="ECO:0000259" key="2">
    <source>
        <dbReference type="PROSITE" id="PS50105"/>
    </source>
</evidence>
<dbReference type="EMBL" id="JARQWQ010000057">
    <property type="protein sequence ID" value="KAK2556273.1"/>
    <property type="molecule type" value="Genomic_DNA"/>
</dbReference>
<reference evidence="3" key="1">
    <citation type="journal article" date="2023" name="G3 (Bethesda)">
        <title>Whole genome assembly and annotation of the endangered Caribbean coral Acropora cervicornis.</title>
        <authorList>
            <person name="Selwyn J.D."/>
            <person name="Vollmer S.V."/>
        </authorList>
    </citation>
    <scope>NUCLEOTIDE SEQUENCE</scope>
    <source>
        <strain evidence="3">K2</strain>
    </source>
</reference>
<sequence length="218" mass="25309">MSEVKQWLMSIGIPGIERLADEFESRGFSTRKSLQYLQDGDLDYIFASPKRWTTNCDNFLEAQISSAEDHLAKLKGENDLLQTVSRGRICSHCHQSGHNRNNCRGIACDSHTKCKLKDKHPELGKSISETQKMLNLLRKNKETAKQSLEQFMLQLQRSRGNFFAVMRPRLRRLNPVKYLNRQELDKDLLYLHKALENKVPPESEDWRLPHLIDTCKGQ</sequence>
<evidence type="ECO:0000256" key="1">
    <source>
        <dbReference type="SAM" id="Coils"/>
    </source>
</evidence>
<comment type="caution">
    <text evidence="3">The sequence shown here is derived from an EMBL/GenBank/DDBJ whole genome shotgun (WGS) entry which is preliminary data.</text>
</comment>